<comment type="caution">
    <text evidence="5">The sequence shown here is derived from an EMBL/GenBank/DDBJ whole genome shotgun (WGS) entry which is preliminary data.</text>
</comment>
<dbReference type="InterPro" id="IPR011051">
    <property type="entry name" value="RmlC_Cupin_sf"/>
</dbReference>
<evidence type="ECO:0000256" key="3">
    <source>
        <dbReference type="ARBA" id="ARBA00023163"/>
    </source>
</evidence>
<dbReference type="SMART" id="SM00342">
    <property type="entry name" value="HTH_ARAC"/>
    <property type="match status" value="1"/>
</dbReference>
<dbReference type="InterPro" id="IPR050204">
    <property type="entry name" value="AraC_XylS_family_regulators"/>
</dbReference>
<accession>A0ABU1MUQ7</accession>
<keyword evidence="1" id="KW-0805">Transcription regulation</keyword>
<dbReference type="InterPro" id="IPR018060">
    <property type="entry name" value="HTH_AraC"/>
</dbReference>
<dbReference type="PANTHER" id="PTHR46796:SF10">
    <property type="entry name" value="TRANSCRIPTIONAL ACTIVATOR FEAR"/>
    <property type="match status" value="1"/>
</dbReference>
<evidence type="ECO:0000313" key="5">
    <source>
        <dbReference type="EMBL" id="MDR6529928.1"/>
    </source>
</evidence>
<sequence length="247" mass="26359">MDHGLNGRPAQLSLRRYGADGDAHAHDDFDQIVLPRRGVLEMEIDGRGGRVQAGQAALVRCGTRHAFAADGDNLFVVANIGADLIAPFETLRDRAFLPVNAPVRGLLDFVCGDAARQVEDEVAVLWAPLLLRALAAGGPEPDPRLARAAALIERDFARPLGVGEMAAEAGMSQSRFFASFAAAFGRSPHAQLADTRLRAAQGLLSDTRLSIAEIAVRTGHADQSALTRAMKARLGVTPARWRRGARG</sequence>
<dbReference type="PANTHER" id="PTHR46796">
    <property type="entry name" value="HTH-TYPE TRANSCRIPTIONAL ACTIVATOR RHAS-RELATED"/>
    <property type="match status" value="1"/>
</dbReference>
<dbReference type="SUPFAM" id="SSF51182">
    <property type="entry name" value="RmlC-like cupins"/>
    <property type="match status" value="1"/>
</dbReference>
<evidence type="ECO:0000313" key="6">
    <source>
        <dbReference type="Proteomes" id="UP001262754"/>
    </source>
</evidence>
<dbReference type="RefSeq" id="WP_310029165.1">
    <property type="nucleotide sequence ID" value="NZ_JAVDRL010000002.1"/>
</dbReference>
<dbReference type="Pfam" id="PF12833">
    <property type="entry name" value="HTH_18"/>
    <property type="match status" value="1"/>
</dbReference>
<dbReference type="Gene3D" id="1.10.10.60">
    <property type="entry name" value="Homeodomain-like"/>
    <property type="match status" value="1"/>
</dbReference>
<dbReference type="Gene3D" id="2.60.120.10">
    <property type="entry name" value="Jelly Rolls"/>
    <property type="match status" value="1"/>
</dbReference>
<proteinExistence type="predicted"/>
<keyword evidence="2" id="KW-0238">DNA-binding</keyword>
<dbReference type="InterPro" id="IPR009057">
    <property type="entry name" value="Homeodomain-like_sf"/>
</dbReference>
<gene>
    <name evidence="5" type="ORF">J2800_000652</name>
</gene>
<protein>
    <submittedName>
        <fullName evidence="5">AraC-like DNA-binding protein</fullName>
    </submittedName>
</protein>
<feature type="domain" description="HTH araC/xylS-type" evidence="4">
    <location>
        <begin position="146"/>
        <end position="244"/>
    </location>
</feature>
<name>A0ABU1MUQ7_9CAUL</name>
<dbReference type="PROSITE" id="PS01124">
    <property type="entry name" value="HTH_ARAC_FAMILY_2"/>
    <property type="match status" value="1"/>
</dbReference>
<keyword evidence="3" id="KW-0804">Transcription</keyword>
<evidence type="ECO:0000256" key="1">
    <source>
        <dbReference type="ARBA" id="ARBA00023015"/>
    </source>
</evidence>
<evidence type="ECO:0000259" key="4">
    <source>
        <dbReference type="PROSITE" id="PS01124"/>
    </source>
</evidence>
<reference evidence="5 6" key="1">
    <citation type="submission" date="2023-07" db="EMBL/GenBank/DDBJ databases">
        <title>Sorghum-associated microbial communities from plants grown in Nebraska, USA.</title>
        <authorList>
            <person name="Schachtman D."/>
        </authorList>
    </citation>
    <scope>NUCLEOTIDE SEQUENCE [LARGE SCALE GENOMIC DNA]</scope>
    <source>
        <strain evidence="5 6">DS2154</strain>
    </source>
</reference>
<evidence type="ECO:0000256" key="2">
    <source>
        <dbReference type="ARBA" id="ARBA00023125"/>
    </source>
</evidence>
<keyword evidence="6" id="KW-1185">Reference proteome</keyword>
<organism evidence="5 6">
    <name type="scientific">Caulobacter rhizosphaerae</name>
    <dbReference type="NCBI Taxonomy" id="2010972"/>
    <lineage>
        <taxon>Bacteria</taxon>
        <taxon>Pseudomonadati</taxon>
        <taxon>Pseudomonadota</taxon>
        <taxon>Alphaproteobacteria</taxon>
        <taxon>Caulobacterales</taxon>
        <taxon>Caulobacteraceae</taxon>
        <taxon>Caulobacter</taxon>
    </lineage>
</organism>
<dbReference type="EMBL" id="JAVDRL010000002">
    <property type="protein sequence ID" value="MDR6529928.1"/>
    <property type="molecule type" value="Genomic_DNA"/>
</dbReference>
<dbReference type="SUPFAM" id="SSF46689">
    <property type="entry name" value="Homeodomain-like"/>
    <property type="match status" value="2"/>
</dbReference>
<dbReference type="Proteomes" id="UP001262754">
    <property type="component" value="Unassembled WGS sequence"/>
</dbReference>
<dbReference type="InterPro" id="IPR014710">
    <property type="entry name" value="RmlC-like_jellyroll"/>
</dbReference>